<sequence>MCTSNIKECMSLPSLQLNQKAKSKQARFRIRVQVQIHRLNGVNKYTQAREMELKNWKLYMQNMCIMKENERLRNKATLLHQENLALLSVLLLEKKKFQL</sequence>
<dbReference type="PANTHER" id="PTHR33601:SF21">
    <property type="entry name" value="PROTEIN LITTLE ZIPPER 1-LIKE"/>
    <property type="match status" value="1"/>
</dbReference>
<organism evidence="1">
    <name type="scientific">Tanacetum cinerariifolium</name>
    <name type="common">Dalmatian daisy</name>
    <name type="synonym">Chrysanthemum cinerariifolium</name>
    <dbReference type="NCBI Taxonomy" id="118510"/>
    <lineage>
        <taxon>Eukaryota</taxon>
        <taxon>Viridiplantae</taxon>
        <taxon>Streptophyta</taxon>
        <taxon>Embryophyta</taxon>
        <taxon>Tracheophyta</taxon>
        <taxon>Spermatophyta</taxon>
        <taxon>Magnoliopsida</taxon>
        <taxon>eudicotyledons</taxon>
        <taxon>Gunneridae</taxon>
        <taxon>Pentapetalae</taxon>
        <taxon>asterids</taxon>
        <taxon>campanulids</taxon>
        <taxon>Asterales</taxon>
        <taxon>Asteraceae</taxon>
        <taxon>Asteroideae</taxon>
        <taxon>Anthemideae</taxon>
        <taxon>Anthemidinae</taxon>
        <taxon>Tanacetum</taxon>
    </lineage>
</organism>
<dbReference type="EMBL" id="BKCJ010442734">
    <property type="protein sequence ID" value="GFA54399.1"/>
    <property type="molecule type" value="Genomic_DNA"/>
</dbReference>
<name>A0A699JRS8_TANCI</name>
<reference evidence="1" key="1">
    <citation type="journal article" date="2019" name="Sci. Rep.">
        <title>Draft genome of Tanacetum cinerariifolium, the natural source of mosquito coil.</title>
        <authorList>
            <person name="Yamashiro T."/>
            <person name="Shiraishi A."/>
            <person name="Satake H."/>
            <person name="Nakayama K."/>
        </authorList>
    </citation>
    <scope>NUCLEOTIDE SEQUENCE</scope>
</reference>
<dbReference type="PANTHER" id="PTHR33601">
    <property type="entry name" value="PROTEIN LITTLE ZIPPER 4"/>
    <property type="match status" value="1"/>
</dbReference>
<dbReference type="AlphaFoldDB" id="A0A699JRS8"/>
<protein>
    <submittedName>
        <fullName evidence="1">Uncharacterized protein</fullName>
    </submittedName>
</protein>
<comment type="caution">
    <text evidence="1">The sequence shown here is derived from an EMBL/GenBank/DDBJ whole genome shotgun (WGS) entry which is preliminary data.</text>
</comment>
<dbReference type="InterPro" id="IPR039312">
    <property type="entry name" value="ZPR"/>
</dbReference>
<evidence type="ECO:0000313" key="1">
    <source>
        <dbReference type="EMBL" id="GFA54399.1"/>
    </source>
</evidence>
<proteinExistence type="predicted"/>
<accession>A0A699JRS8</accession>
<gene>
    <name evidence="1" type="ORF">Tci_626371</name>
</gene>